<protein>
    <submittedName>
        <fullName evidence="4">FAD-dependent monooxygenase</fullName>
    </submittedName>
</protein>
<organism evidence="4 5">
    <name type="scientific">Luedemannella flava</name>
    <dbReference type="NCBI Taxonomy" id="349316"/>
    <lineage>
        <taxon>Bacteria</taxon>
        <taxon>Bacillati</taxon>
        <taxon>Actinomycetota</taxon>
        <taxon>Actinomycetes</taxon>
        <taxon>Micromonosporales</taxon>
        <taxon>Micromonosporaceae</taxon>
        <taxon>Luedemannella</taxon>
    </lineage>
</organism>
<keyword evidence="5" id="KW-1185">Reference proteome</keyword>
<dbReference type="InterPro" id="IPR050493">
    <property type="entry name" value="FAD-dep_Monooxygenase_BioMet"/>
</dbReference>
<dbReference type="Proteomes" id="UP001500218">
    <property type="component" value="Unassembled WGS sequence"/>
</dbReference>
<name>A0ABP4YW64_9ACTN</name>
<dbReference type="PANTHER" id="PTHR13789:SF309">
    <property type="entry name" value="PUTATIVE (AFU_ORTHOLOGUE AFUA_6G14510)-RELATED"/>
    <property type="match status" value="1"/>
</dbReference>
<comment type="caution">
    <text evidence="4">The sequence shown here is derived from an EMBL/GenBank/DDBJ whole genome shotgun (WGS) entry which is preliminary data.</text>
</comment>
<dbReference type="RefSeq" id="WP_344138429.1">
    <property type="nucleotide sequence ID" value="NZ_BAAALT010000247.1"/>
</dbReference>
<proteinExistence type="predicted"/>
<dbReference type="GO" id="GO:0004497">
    <property type="term" value="F:monooxygenase activity"/>
    <property type="evidence" value="ECO:0007669"/>
    <property type="project" value="UniProtKB-KW"/>
</dbReference>
<dbReference type="Gene3D" id="3.50.50.60">
    <property type="entry name" value="FAD/NAD(P)-binding domain"/>
    <property type="match status" value="1"/>
</dbReference>
<feature type="domain" description="FAD-binding" evidence="3">
    <location>
        <begin position="4"/>
        <end position="355"/>
    </location>
</feature>
<evidence type="ECO:0000259" key="3">
    <source>
        <dbReference type="Pfam" id="PF01494"/>
    </source>
</evidence>
<keyword evidence="2 4" id="KW-0503">Monooxygenase</keyword>
<dbReference type="EMBL" id="BAAALT010000247">
    <property type="protein sequence ID" value="GAA1828361.1"/>
    <property type="molecule type" value="Genomic_DNA"/>
</dbReference>
<accession>A0ABP4YW64</accession>
<reference evidence="5" key="1">
    <citation type="journal article" date="2019" name="Int. J. Syst. Evol. Microbiol.">
        <title>The Global Catalogue of Microorganisms (GCM) 10K type strain sequencing project: providing services to taxonomists for standard genome sequencing and annotation.</title>
        <authorList>
            <consortium name="The Broad Institute Genomics Platform"/>
            <consortium name="The Broad Institute Genome Sequencing Center for Infectious Disease"/>
            <person name="Wu L."/>
            <person name="Ma J."/>
        </authorList>
    </citation>
    <scope>NUCLEOTIDE SEQUENCE [LARGE SCALE GENOMIC DNA]</scope>
    <source>
        <strain evidence="5">JCM 13250</strain>
    </source>
</reference>
<dbReference type="PRINTS" id="PR00420">
    <property type="entry name" value="RNGMNOXGNASE"/>
</dbReference>
<evidence type="ECO:0000256" key="2">
    <source>
        <dbReference type="ARBA" id="ARBA00023033"/>
    </source>
</evidence>
<keyword evidence="1" id="KW-0560">Oxidoreductase</keyword>
<gene>
    <name evidence="4" type="ORF">GCM10009682_54320</name>
</gene>
<dbReference type="SUPFAM" id="SSF51905">
    <property type="entry name" value="FAD/NAD(P)-binding domain"/>
    <property type="match status" value="1"/>
</dbReference>
<evidence type="ECO:0000313" key="4">
    <source>
        <dbReference type="EMBL" id="GAA1828361.1"/>
    </source>
</evidence>
<evidence type="ECO:0000313" key="5">
    <source>
        <dbReference type="Proteomes" id="UP001500218"/>
    </source>
</evidence>
<sequence>MRTAVVVGAGVGGLAVGGALARSGWQVTLLERDDRLRGGGAALLIWPNGVAALRALGLGRGLDAIAFPTMASGIRRPDGRWLVEAREPAVPTEQPVVVHADDLHDTLMAGLGETLEIRTSTEVTGIRTAPGDRPAVTTGRHTFEADLVIAADGADSLLRRRATTGSSLVPAGFTTWRAVIPWFRAPKLPDTVPHAGEMLGAGRRFLHATLGERGAAGGSSRGGIYWAATAPGAARPESPATQLALLRRWFADWQTPVGDLLAATEPEDLVQRLGEELRPLPARFDRPVGGGGLVLLGDAAHVATPNLTQGACLAFEDAATLQSLVAGAQPGPDLVAALDAYTRVRRPRVTRVARSSHRLGRVLQAQGRFTVRARGAALGALAPRLLLRARDTAADWQPPA</sequence>
<evidence type="ECO:0000256" key="1">
    <source>
        <dbReference type="ARBA" id="ARBA00023002"/>
    </source>
</evidence>
<dbReference type="Pfam" id="PF01494">
    <property type="entry name" value="FAD_binding_3"/>
    <property type="match status" value="1"/>
</dbReference>
<dbReference type="InterPro" id="IPR036188">
    <property type="entry name" value="FAD/NAD-bd_sf"/>
</dbReference>
<dbReference type="InterPro" id="IPR002938">
    <property type="entry name" value="FAD-bd"/>
</dbReference>
<dbReference type="PANTHER" id="PTHR13789">
    <property type="entry name" value="MONOOXYGENASE"/>
    <property type="match status" value="1"/>
</dbReference>